<dbReference type="Ensembl" id="ENSPMGT00000013635.1">
    <property type="protein sequence ID" value="ENSPMGP00000012781.1"/>
    <property type="gene ID" value="ENSPMGG00000010532.1"/>
</dbReference>
<organism evidence="2 3">
    <name type="scientific">Periophthalmus magnuspinnatus</name>
    <dbReference type="NCBI Taxonomy" id="409849"/>
    <lineage>
        <taxon>Eukaryota</taxon>
        <taxon>Metazoa</taxon>
        <taxon>Chordata</taxon>
        <taxon>Craniata</taxon>
        <taxon>Vertebrata</taxon>
        <taxon>Euteleostomi</taxon>
        <taxon>Actinopterygii</taxon>
        <taxon>Neopterygii</taxon>
        <taxon>Teleostei</taxon>
        <taxon>Neoteleostei</taxon>
        <taxon>Acanthomorphata</taxon>
        <taxon>Gobiaria</taxon>
        <taxon>Gobiiformes</taxon>
        <taxon>Gobioidei</taxon>
        <taxon>Gobiidae</taxon>
        <taxon>Oxudercinae</taxon>
        <taxon>Periophthalmus</taxon>
    </lineage>
</organism>
<keyword evidence="1" id="KW-0472">Membrane</keyword>
<proteinExistence type="predicted"/>
<evidence type="ECO:0000256" key="1">
    <source>
        <dbReference type="SAM" id="Phobius"/>
    </source>
</evidence>
<keyword evidence="3" id="KW-1185">Reference proteome</keyword>
<evidence type="ECO:0000313" key="2">
    <source>
        <dbReference type="Ensembl" id="ENSPMGP00000012781.1"/>
    </source>
</evidence>
<accession>A0A3B4A8E3</accession>
<reference evidence="2" key="1">
    <citation type="submission" date="2025-08" db="UniProtKB">
        <authorList>
            <consortium name="Ensembl"/>
        </authorList>
    </citation>
    <scope>IDENTIFICATION</scope>
</reference>
<reference evidence="2" key="2">
    <citation type="submission" date="2025-09" db="UniProtKB">
        <authorList>
            <consortium name="Ensembl"/>
        </authorList>
    </citation>
    <scope>IDENTIFICATION</scope>
</reference>
<evidence type="ECO:0000313" key="3">
    <source>
        <dbReference type="Proteomes" id="UP000261520"/>
    </source>
</evidence>
<protein>
    <submittedName>
        <fullName evidence="2">Uncharacterized protein</fullName>
    </submittedName>
</protein>
<feature type="transmembrane region" description="Helical" evidence="1">
    <location>
        <begin position="12"/>
        <end position="29"/>
    </location>
</feature>
<name>A0A3B4A8E3_9GOBI</name>
<sequence>MRSQSWLRSNWPWAVGGAFVTVHLFTWIMQKAMKSSVQSERQVQSELEHNSV</sequence>
<keyword evidence="1" id="KW-1133">Transmembrane helix</keyword>
<dbReference type="Proteomes" id="UP000261520">
    <property type="component" value="Unplaced"/>
</dbReference>
<keyword evidence="1" id="KW-0812">Transmembrane</keyword>
<dbReference type="AlphaFoldDB" id="A0A3B4A8E3"/>
<dbReference type="STRING" id="409849.ENSPMGP00000012781"/>